<dbReference type="HOGENOM" id="CLU_2593619_0_0_1"/>
<protein>
    <submittedName>
        <fullName evidence="1">Uncharacterized protein</fullName>
    </submittedName>
</protein>
<dbReference type="AlphaFoldDB" id="J3LVB6"/>
<sequence length="80" mass="8932">MNPNSKIMKIKFAPGQTFMFGGIRLLIDQYGALSYADSDSFESKEEGEGLKLVKDGPWGEPRSYASIAMRDKLMIDVVIK</sequence>
<evidence type="ECO:0000313" key="2">
    <source>
        <dbReference type="Proteomes" id="UP000006038"/>
    </source>
</evidence>
<organism evidence="1">
    <name type="scientific">Oryza brachyantha</name>
    <name type="common">malo sina</name>
    <dbReference type="NCBI Taxonomy" id="4533"/>
    <lineage>
        <taxon>Eukaryota</taxon>
        <taxon>Viridiplantae</taxon>
        <taxon>Streptophyta</taxon>
        <taxon>Embryophyta</taxon>
        <taxon>Tracheophyta</taxon>
        <taxon>Spermatophyta</taxon>
        <taxon>Magnoliopsida</taxon>
        <taxon>Liliopsida</taxon>
        <taxon>Poales</taxon>
        <taxon>Poaceae</taxon>
        <taxon>BOP clade</taxon>
        <taxon>Oryzoideae</taxon>
        <taxon>Oryzeae</taxon>
        <taxon>Oryzinae</taxon>
        <taxon>Oryza</taxon>
    </lineage>
</organism>
<dbReference type="Proteomes" id="UP000006038">
    <property type="component" value="Chromosome 4"/>
</dbReference>
<dbReference type="EnsemblPlants" id="OB04G10910.1">
    <property type="protein sequence ID" value="OB04G10910.1"/>
    <property type="gene ID" value="OB04G10910"/>
</dbReference>
<reference evidence="1" key="2">
    <citation type="submission" date="2013-04" db="UniProtKB">
        <authorList>
            <consortium name="EnsemblPlants"/>
        </authorList>
    </citation>
    <scope>IDENTIFICATION</scope>
</reference>
<evidence type="ECO:0000313" key="1">
    <source>
        <dbReference type="EnsemblPlants" id="OB04G10910.1"/>
    </source>
</evidence>
<proteinExistence type="predicted"/>
<name>J3LVB6_ORYBR</name>
<dbReference type="Gramene" id="OB04G10910.1">
    <property type="protein sequence ID" value="OB04G10910.1"/>
    <property type="gene ID" value="OB04G10910"/>
</dbReference>
<accession>J3LVB6</accession>
<keyword evidence="2" id="KW-1185">Reference proteome</keyword>
<reference evidence="1" key="1">
    <citation type="journal article" date="2013" name="Nat. Commun.">
        <title>Whole-genome sequencing of Oryza brachyantha reveals mechanisms underlying Oryza genome evolution.</title>
        <authorList>
            <person name="Chen J."/>
            <person name="Huang Q."/>
            <person name="Gao D."/>
            <person name="Wang J."/>
            <person name="Lang Y."/>
            <person name="Liu T."/>
            <person name="Li B."/>
            <person name="Bai Z."/>
            <person name="Luis Goicoechea J."/>
            <person name="Liang C."/>
            <person name="Chen C."/>
            <person name="Zhang W."/>
            <person name="Sun S."/>
            <person name="Liao Y."/>
            <person name="Zhang X."/>
            <person name="Yang L."/>
            <person name="Song C."/>
            <person name="Wang M."/>
            <person name="Shi J."/>
            <person name="Liu G."/>
            <person name="Liu J."/>
            <person name="Zhou H."/>
            <person name="Zhou W."/>
            <person name="Yu Q."/>
            <person name="An N."/>
            <person name="Chen Y."/>
            <person name="Cai Q."/>
            <person name="Wang B."/>
            <person name="Liu B."/>
            <person name="Min J."/>
            <person name="Huang Y."/>
            <person name="Wu H."/>
            <person name="Li Z."/>
            <person name="Zhang Y."/>
            <person name="Yin Y."/>
            <person name="Song W."/>
            <person name="Jiang J."/>
            <person name="Jackson S.A."/>
            <person name="Wing R.A."/>
            <person name="Wang J."/>
            <person name="Chen M."/>
        </authorList>
    </citation>
    <scope>NUCLEOTIDE SEQUENCE [LARGE SCALE GENOMIC DNA]</scope>
    <source>
        <strain evidence="1">cv. IRGC 101232</strain>
    </source>
</reference>